<evidence type="ECO:0000256" key="1">
    <source>
        <dbReference type="SAM" id="Coils"/>
    </source>
</evidence>
<keyword evidence="1" id="KW-0175">Coiled coil</keyword>
<feature type="non-terminal residue" evidence="2">
    <location>
        <position position="1"/>
    </location>
</feature>
<name>A0A7J6KLV4_PERCH</name>
<dbReference type="AlphaFoldDB" id="A0A7J6KLV4"/>
<comment type="caution">
    <text evidence="2">The sequence shown here is derived from an EMBL/GenBank/DDBJ whole genome shotgun (WGS) entry which is preliminary data.</text>
</comment>
<sequence>MASAVQDIGSLVTSIAVETDQFMTDIRDRVAMISQNSANMVREITKEKREKAKVMAELAVAKETARHLEAENAQLRKRLDIATTGGSANADNINEIVDPIERKLALLEDVIKAVNKQRVLFASRVAGNLPVPKHTLDALSSNATFG</sequence>
<protein>
    <submittedName>
        <fullName evidence="2">Uncharacterized protein</fullName>
    </submittedName>
</protein>
<keyword evidence="3" id="KW-1185">Reference proteome</keyword>
<evidence type="ECO:0000313" key="3">
    <source>
        <dbReference type="Proteomes" id="UP000591131"/>
    </source>
</evidence>
<proteinExistence type="predicted"/>
<dbReference type="OrthoDB" id="10575960at2759"/>
<gene>
    <name evidence="2" type="ORF">FOL47_003938</name>
</gene>
<feature type="coiled-coil region" evidence="1">
    <location>
        <begin position="44"/>
        <end position="78"/>
    </location>
</feature>
<dbReference type="Proteomes" id="UP000591131">
    <property type="component" value="Unassembled WGS sequence"/>
</dbReference>
<accession>A0A7J6KLV4</accession>
<reference evidence="2 3" key="1">
    <citation type="submission" date="2020-04" db="EMBL/GenBank/DDBJ databases">
        <title>Perkinsus chesapeaki whole genome sequence.</title>
        <authorList>
            <person name="Bogema D.R."/>
        </authorList>
    </citation>
    <scope>NUCLEOTIDE SEQUENCE [LARGE SCALE GENOMIC DNA]</scope>
    <source>
        <strain evidence="2">ATCC PRA-425</strain>
    </source>
</reference>
<organism evidence="2 3">
    <name type="scientific">Perkinsus chesapeaki</name>
    <name type="common">Clam parasite</name>
    <name type="synonym">Perkinsus andrewsi</name>
    <dbReference type="NCBI Taxonomy" id="330153"/>
    <lineage>
        <taxon>Eukaryota</taxon>
        <taxon>Sar</taxon>
        <taxon>Alveolata</taxon>
        <taxon>Perkinsozoa</taxon>
        <taxon>Perkinsea</taxon>
        <taxon>Perkinsida</taxon>
        <taxon>Perkinsidae</taxon>
        <taxon>Perkinsus</taxon>
    </lineage>
</organism>
<dbReference type="EMBL" id="JAAPAO010002277">
    <property type="protein sequence ID" value="KAF4647944.1"/>
    <property type="molecule type" value="Genomic_DNA"/>
</dbReference>
<evidence type="ECO:0000313" key="2">
    <source>
        <dbReference type="EMBL" id="KAF4647944.1"/>
    </source>
</evidence>